<name>A0A2H1FGT2_9ARCH</name>
<evidence type="ECO:0000256" key="1">
    <source>
        <dbReference type="ARBA" id="ARBA00005850"/>
    </source>
</evidence>
<dbReference type="GO" id="GO:0046961">
    <property type="term" value="F:proton-transporting ATPase activity, rotational mechanism"/>
    <property type="evidence" value="ECO:0007669"/>
    <property type="project" value="InterPro"/>
</dbReference>
<dbReference type="PANTHER" id="PTHR11671">
    <property type="entry name" value="V-TYPE ATP SYNTHASE SUBUNIT D"/>
    <property type="match status" value="1"/>
</dbReference>
<comment type="subcellular location">
    <subcellularLocation>
        <location evidence="4">Cell membrane</location>
        <topology evidence="4">Peripheral membrane protein</topology>
    </subcellularLocation>
</comment>
<dbReference type="HAMAP" id="MF_00271">
    <property type="entry name" value="ATP_synth_D_arch"/>
    <property type="match status" value="1"/>
</dbReference>
<dbReference type="Pfam" id="PF01813">
    <property type="entry name" value="ATP-synt_D"/>
    <property type="match status" value="1"/>
</dbReference>
<keyword evidence="7" id="KW-1185">Reference proteome</keyword>
<sequence>MPSVINIRPTRLEYIRTKRRIIVAKKGLKLLKLKRQALILEFFNTSKTVASLRSGLQIELVKGYQAIRMAEMLAGAMRLENEAMKIPQLNKLQITPKNVMGVRIPKIEGGKSDQVITEHLLELPPSINEAIKAFRNVHKMVLDVAEKETTLRKLLLEIEKTKRKSNAIENVFIPRLQAAIKFIIFRLDEMERDTFMMLKTVKRKMGEREQESLKLKEKEILA</sequence>
<evidence type="ECO:0000256" key="3">
    <source>
        <dbReference type="ARBA" id="ARBA00023065"/>
    </source>
</evidence>
<gene>
    <name evidence="4 6" type="primary">atpD</name>
    <name evidence="6" type="ORF">NCS_11781</name>
</gene>
<dbReference type="RefSeq" id="WP_157927837.1">
    <property type="nucleotide sequence ID" value="NZ_LT841358.1"/>
</dbReference>
<dbReference type="EMBL" id="LT841358">
    <property type="protein sequence ID" value="SMH71969.1"/>
    <property type="molecule type" value="Genomic_DNA"/>
</dbReference>
<comment type="subunit">
    <text evidence="4">Has multiple subunits with at least A(3), B(3), C, D, E, F, H, I and proteolipid K(x).</text>
</comment>
<proteinExistence type="inferred from homology"/>
<keyword evidence="3 4" id="KW-0406">Ion transport</keyword>
<evidence type="ECO:0000256" key="4">
    <source>
        <dbReference type="HAMAP-Rule" id="MF_00271"/>
    </source>
</evidence>
<comment type="function">
    <text evidence="4">Component of the A-type ATP synthase that produces ATP from ADP in the presence of a proton gradient across the membrane.</text>
</comment>
<feature type="coiled-coil region" evidence="5">
    <location>
        <begin position="144"/>
        <end position="171"/>
    </location>
</feature>
<keyword evidence="4" id="KW-0066">ATP synthesis</keyword>
<keyword evidence="2 4" id="KW-0813">Transport</keyword>
<evidence type="ECO:0000256" key="2">
    <source>
        <dbReference type="ARBA" id="ARBA00022448"/>
    </source>
</evidence>
<evidence type="ECO:0000313" key="6">
    <source>
        <dbReference type="EMBL" id="SMH71969.1"/>
    </source>
</evidence>
<dbReference type="GO" id="GO:0005524">
    <property type="term" value="F:ATP binding"/>
    <property type="evidence" value="ECO:0007669"/>
    <property type="project" value="UniProtKB-UniRule"/>
</dbReference>
<protein>
    <recommendedName>
        <fullName evidence="4">A-type ATP synthase subunit D</fullName>
    </recommendedName>
</protein>
<comment type="similarity">
    <text evidence="1 4">Belongs to the V-ATPase D subunit family.</text>
</comment>
<evidence type="ECO:0000313" key="7">
    <source>
        <dbReference type="Proteomes" id="UP000230607"/>
    </source>
</evidence>
<dbReference type="GO" id="GO:0042777">
    <property type="term" value="P:proton motive force-driven plasma membrane ATP synthesis"/>
    <property type="evidence" value="ECO:0007669"/>
    <property type="project" value="UniProtKB-UniRule"/>
</dbReference>
<dbReference type="GO" id="GO:0005886">
    <property type="term" value="C:plasma membrane"/>
    <property type="evidence" value="ECO:0007669"/>
    <property type="project" value="UniProtKB-SubCell"/>
</dbReference>
<dbReference type="OrthoDB" id="117390at2157"/>
<reference evidence="7" key="1">
    <citation type="submission" date="2017-03" db="EMBL/GenBank/DDBJ databases">
        <authorList>
            <person name="Herbold C."/>
        </authorList>
    </citation>
    <scope>NUCLEOTIDE SEQUENCE [LARGE SCALE GENOMIC DNA]</scope>
</reference>
<keyword evidence="4" id="KW-0472">Membrane</keyword>
<dbReference type="Proteomes" id="UP000230607">
    <property type="component" value="Chromosome 1"/>
</dbReference>
<keyword evidence="4" id="KW-0375">Hydrogen ion transport</keyword>
<dbReference type="NCBIfam" id="TIGR00309">
    <property type="entry name" value="V_ATPase_subD"/>
    <property type="match status" value="1"/>
</dbReference>
<evidence type="ECO:0000256" key="5">
    <source>
        <dbReference type="SAM" id="Coils"/>
    </source>
</evidence>
<keyword evidence="5" id="KW-0175">Coiled coil</keyword>
<organism evidence="6 7">
    <name type="scientific">Candidatus Nitrosotalea okcheonensis</name>
    <dbReference type="NCBI Taxonomy" id="1903276"/>
    <lineage>
        <taxon>Archaea</taxon>
        <taxon>Nitrososphaerota</taxon>
        <taxon>Nitrososphaeria</taxon>
        <taxon>Nitrosotaleales</taxon>
        <taxon>Nitrosotaleaceae</taxon>
        <taxon>Nitrosotalea</taxon>
    </lineage>
</organism>
<keyword evidence="4" id="KW-1003">Cell membrane</keyword>
<dbReference type="AlphaFoldDB" id="A0A2H1FGT2"/>
<dbReference type="Gene3D" id="1.10.287.3240">
    <property type="match status" value="1"/>
</dbReference>
<accession>A0A2H1FGT2</accession>
<dbReference type="GO" id="GO:0046933">
    <property type="term" value="F:proton-transporting ATP synthase activity, rotational mechanism"/>
    <property type="evidence" value="ECO:0007669"/>
    <property type="project" value="UniProtKB-UniRule"/>
</dbReference>
<dbReference type="InterPro" id="IPR002699">
    <property type="entry name" value="V_ATPase_D"/>
</dbReference>